<gene>
    <name evidence="2" type="primary">LOC121103911</name>
</gene>
<dbReference type="Proteomes" id="UP000261680">
    <property type="component" value="Unplaced"/>
</dbReference>
<keyword evidence="1" id="KW-1185">Reference proteome</keyword>
<name>A0A8M1GA10_URSMA</name>
<dbReference type="RefSeq" id="XP_040491675.1">
    <property type="nucleotide sequence ID" value="XM_040635741.1"/>
</dbReference>
<proteinExistence type="predicted"/>
<evidence type="ECO:0000313" key="2">
    <source>
        <dbReference type="RefSeq" id="XP_040491675.1"/>
    </source>
</evidence>
<organism evidence="1 2">
    <name type="scientific">Ursus maritimus</name>
    <name type="common">Polar bear</name>
    <name type="synonym">Thalarctos maritimus</name>
    <dbReference type="NCBI Taxonomy" id="29073"/>
    <lineage>
        <taxon>Eukaryota</taxon>
        <taxon>Metazoa</taxon>
        <taxon>Chordata</taxon>
        <taxon>Craniata</taxon>
        <taxon>Vertebrata</taxon>
        <taxon>Euteleostomi</taxon>
        <taxon>Mammalia</taxon>
        <taxon>Eutheria</taxon>
        <taxon>Laurasiatheria</taxon>
        <taxon>Carnivora</taxon>
        <taxon>Caniformia</taxon>
        <taxon>Ursidae</taxon>
        <taxon>Ursus</taxon>
    </lineage>
</organism>
<evidence type="ECO:0000313" key="1">
    <source>
        <dbReference type="Proteomes" id="UP000261680"/>
    </source>
</evidence>
<dbReference type="GeneID" id="121103911"/>
<dbReference type="KEGG" id="umr:121103911"/>
<protein>
    <submittedName>
        <fullName evidence="2">Uncharacterized protein LOC121103911</fullName>
    </submittedName>
</protein>
<reference evidence="2" key="1">
    <citation type="submission" date="2025-08" db="UniProtKB">
        <authorList>
            <consortium name="RefSeq"/>
        </authorList>
    </citation>
    <scope>IDENTIFICATION</scope>
    <source>
        <tissue evidence="2">Whole blood</tissue>
    </source>
</reference>
<sequence length="209" mass="23055">MIAAVFSALQARKGNLIRDEKTCLERRSLAQGHTMTTSTCMEPTRCLRHESETPLVLTTTRSVAAPSALQTGKTRAQRLVSTPDHSCHGNKGARTQTQALWHQQPAPHCRTVAADYTRPHTSVQAPCPSEENTGLVKTVAKVTQLNEGEWTETWFFCLCAFSLSHVALRDAFRTPQPTRLPASLPPPNTLSFWSAASQPNLWLAFGLCF</sequence>
<accession>A0A8M1GA10</accession>
<dbReference type="AlphaFoldDB" id="A0A8M1GA10"/>